<dbReference type="EMBL" id="JBFRUW010000117">
    <property type="protein sequence ID" value="MFA0570750.1"/>
    <property type="molecule type" value="Genomic_DNA"/>
</dbReference>
<dbReference type="RefSeq" id="WP_273294011.1">
    <property type="nucleotide sequence ID" value="NZ_JBFRUW010000117.1"/>
</dbReference>
<gene>
    <name evidence="1" type="ORF">AB4566_21080</name>
</gene>
<keyword evidence="2" id="KW-1185">Reference proteome</keyword>
<accession>A0ABV4NHC5</accession>
<evidence type="ECO:0000313" key="2">
    <source>
        <dbReference type="Proteomes" id="UP001570417"/>
    </source>
</evidence>
<evidence type="ECO:0000313" key="1">
    <source>
        <dbReference type="EMBL" id="MFA0570750.1"/>
    </source>
</evidence>
<proteinExistence type="predicted"/>
<reference evidence="1 2" key="1">
    <citation type="journal article" date="2024" name="ISME J.">
        <title>Tailless and filamentous prophages are predominant in marine Vibrio.</title>
        <authorList>
            <person name="Steensen K."/>
            <person name="Seneca J."/>
            <person name="Bartlau N."/>
            <person name="Yu X.A."/>
            <person name="Hussain F.A."/>
            <person name="Polz M.F."/>
        </authorList>
    </citation>
    <scope>NUCLEOTIDE SEQUENCE [LARGE SCALE GENOMIC DNA]</scope>
    <source>
        <strain evidence="1 2">10N.222.51.A1</strain>
    </source>
</reference>
<organism evidence="1 2">
    <name type="scientific">Vibrio gallaecicus</name>
    <dbReference type="NCBI Taxonomy" id="552386"/>
    <lineage>
        <taxon>Bacteria</taxon>
        <taxon>Pseudomonadati</taxon>
        <taxon>Pseudomonadota</taxon>
        <taxon>Gammaproteobacteria</taxon>
        <taxon>Vibrionales</taxon>
        <taxon>Vibrionaceae</taxon>
        <taxon>Vibrio</taxon>
    </lineage>
</organism>
<sequence>MLLLLEANDSFNICLSYFYPTFWGPIRTALTLQIIVRRNNKYDANDNNAETNVILMEQ</sequence>
<comment type="caution">
    <text evidence="1">The sequence shown here is derived from an EMBL/GenBank/DDBJ whole genome shotgun (WGS) entry which is preliminary data.</text>
</comment>
<evidence type="ECO:0008006" key="3">
    <source>
        <dbReference type="Google" id="ProtNLM"/>
    </source>
</evidence>
<name>A0ABV4NHC5_9VIBR</name>
<protein>
    <recommendedName>
        <fullName evidence="3">DUF3265 domain-containing protein</fullName>
    </recommendedName>
</protein>
<dbReference type="Proteomes" id="UP001570417">
    <property type="component" value="Unassembled WGS sequence"/>
</dbReference>